<accession>A0A8H5RFW0</accession>
<feature type="chain" id="PRO_5034739590" evidence="1">
    <location>
        <begin position="17"/>
        <end position="483"/>
    </location>
</feature>
<organism evidence="2 3">
    <name type="scientific">Fusarium tjaetaba</name>
    <dbReference type="NCBI Taxonomy" id="1567544"/>
    <lineage>
        <taxon>Eukaryota</taxon>
        <taxon>Fungi</taxon>
        <taxon>Dikarya</taxon>
        <taxon>Ascomycota</taxon>
        <taxon>Pezizomycotina</taxon>
        <taxon>Sordariomycetes</taxon>
        <taxon>Hypocreomycetidae</taxon>
        <taxon>Hypocreales</taxon>
        <taxon>Nectriaceae</taxon>
        <taxon>Fusarium</taxon>
        <taxon>Fusarium fujikuroi species complex</taxon>
    </lineage>
</organism>
<proteinExistence type="predicted"/>
<dbReference type="Proteomes" id="UP000530670">
    <property type="component" value="Unassembled WGS sequence"/>
</dbReference>
<gene>
    <name evidence="2" type="ORF">FTJAE_7642</name>
</gene>
<dbReference type="GeneID" id="59306649"/>
<evidence type="ECO:0000313" key="2">
    <source>
        <dbReference type="EMBL" id="KAF5632310.1"/>
    </source>
</evidence>
<keyword evidence="1" id="KW-0732">Signal</keyword>
<evidence type="ECO:0000313" key="3">
    <source>
        <dbReference type="Proteomes" id="UP000530670"/>
    </source>
</evidence>
<protein>
    <submittedName>
        <fullName evidence="2">Uncharacterized protein</fullName>
    </submittedName>
</protein>
<dbReference type="EMBL" id="JAAQRI010000154">
    <property type="protein sequence ID" value="KAF5632310.1"/>
    <property type="molecule type" value="Genomic_DNA"/>
</dbReference>
<sequence>MLPRATLVAFFAVARATVEIQDPSDIIPASDWAADNALVADYNAPFPANGQPTDLIGVHDIKHKSVSVDHLTWHADKNDTNVVLVSKNADFAASYSTFIKSGYYSNLNWASFYGFNAAVNVVSFHPSPPSPKDVMGAPLTSFSTKANNSVAVLDHVNITVHNGAANVYSYGTGTVVNVTNSWLYSSGPVSHGLYASGNGTIHAKNLQHYSGGHRSSAFSGDSPAGYIYIEDSVSRVRGIGSATYYALGEIHATNVASVSEQGPVVFSDGWQKIYLKDCSAQAGLLGGTVLFSSAERRAGAVLDLEDTTITTTGKTMPGLWFGNVIADARLKSVQLNTASGILAVANFSQITQDFNYYGGYPDNPSMKPAEVSLKVLDSSLSGDLVAYNKSSISLSLQQYSNWRGAARVGYKLASFGVSLDASSKWTLTADTTLQNFTNLDASNSNIQSRGYNIYYNSSAIANKWLKGRTVNLPGGGRLKPIKK</sequence>
<comment type="caution">
    <text evidence="2">The sequence shown here is derived from an EMBL/GenBank/DDBJ whole genome shotgun (WGS) entry which is preliminary data.</text>
</comment>
<dbReference type="RefSeq" id="XP_037205362.1">
    <property type="nucleotide sequence ID" value="XM_037354379.1"/>
</dbReference>
<dbReference type="OrthoDB" id="10018600at2759"/>
<evidence type="ECO:0000256" key="1">
    <source>
        <dbReference type="SAM" id="SignalP"/>
    </source>
</evidence>
<dbReference type="AlphaFoldDB" id="A0A8H5RFW0"/>
<keyword evidence="3" id="KW-1185">Reference proteome</keyword>
<feature type="signal peptide" evidence="1">
    <location>
        <begin position="1"/>
        <end position="16"/>
    </location>
</feature>
<reference evidence="2 3" key="1">
    <citation type="submission" date="2020-05" db="EMBL/GenBank/DDBJ databases">
        <title>Identification and distribution of gene clusters putatively required for synthesis of sphingolipid metabolism inhibitors in phylogenetically diverse species of the filamentous fungus Fusarium.</title>
        <authorList>
            <person name="Kim H.-S."/>
            <person name="Busman M."/>
            <person name="Brown D.W."/>
            <person name="Divon H."/>
            <person name="Uhlig S."/>
            <person name="Proctor R.H."/>
        </authorList>
    </citation>
    <scope>NUCLEOTIDE SEQUENCE [LARGE SCALE GENOMIC DNA]</scope>
    <source>
        <strain evidence="2 3">NRRL 66243</strain>
    </source>
</reference>
<name>A0A8H5RFW0_9HYPO</name>